<dbReference type="Proteomes" id="UP000824890">
    <property type="component" value="Unassembled WGS sequence"/>
</dbReference>
<name>A0ABQ8AP30_BRANA</name>
<evidence type="ECO:0000313" key="2">
    <source>
        <dbReference type="Proteomes" id="UP000824890"/>
    </source>
</evidence>
<dbReference type="EMBL" id="JAGKQM010000013">
    <property type="protein sequence ID" value="KAH0894286.1"/>
    <property type="molecule type" value="Genomic_DNA"/>
</dbReference>
<gene>
    <name evidence="1" type="ORF">HID58_056715</name>
</gene>
<proteinExistence type="predicted"/>
<comment type="caution">
    <text evidence="1">The sequence shown here is derived from an EMBL/GenBank/DDBJ whole genome shotgun (WGS) entry which is preliminary data.</text>
</comment>
<keyword evidence="2" id="KW-1185">Reference proteome</keyword>
<evidence type="ECO:0000313" key="1">
    <source>
        <dbReference type="EMBL" id="KAH0894286.1"/>
    </source>
</evidence>
<sequence length="76" mass="8701">MPVGSEVFVIADLHWIWFSSVQSGFLLSGLFSSEGMEQVFVWPSCYNHQLFSFQEALDWRFLVPSDFLVGSFVNCT</sequence>
<accession>A0ABQ8AP30</accession>
<reference evidence="1 2" key="1">
    <citation type="submission" date="2021-05" db="EMBL/GenBank/DDBJ databases">
        <title>Genome Assembly of Synthetic Allotetraploid Brassica napus Reveals Homoeologous Exchanges between Subgenomes.</title>
        <authorList>
            <person name="Davis J.T."/>
        </authorList>
    </citation>
    <scope>NUCLEOTIDE SEQUENCE [LARGE SCALE GENOMIC DNA]</scope>
    <source>
        <strain evidence="2">cv. Da-Ae</strain>
        <tissue evidence="1">Seedling</tissue>
    </source>
</reference>
<protein>
    <submittedName>
        <fullName evidence="1">Uncharacterized protein</fullName>
    </submittedName>
</protein>
<organism evidence="1 2">
    <name type="scientific">Brassica napus</name>
    <name type="common">Rape</name>
    <dbReference type="NCBI Taxonomy" id="3708"/>
    <lineage>
        <taxon>Eukaryota</taxon>
        <taxon>Viridiplantae</taxon>
        <taxon>Streptophyta</taxon>
        <taxon>Embryophyta</taxon>
        <taxon>Tracheophyta</taxon>
        <taxon>Spermatophyta</taxon>
        <taxon>Magnoliopsida</taxon>
        <taxon>eudicotyledons</taxon>
        <taxon>Gunneridae</taxon>
        <taxon>Pentapetalae</taxon>
        <taxon>rosids</taxon>
        <taxon>malvids</taxon>
        <taxon>Brassicales</taxon>
        <taxon>Brassicaceae</taxon>
        <taxon>Brassiceae</taxon>
        <taxon>Brassica</taxon>
    </lineage>
</organism>